<evidence type="ECO:0000313" key="2">
    <source>
        <dbReference type="Proteomes" id="UP000887540"/>
    </source>
</evidence>
<reference evidence="3" key="1">
    <citation type="submission" date="2022-11" db="UniProtKB">
        <authorList>
            <consortium name="WormBaseParasite"/>
        </authorList>
    </citation>
    <scope>IDENTIFICATION</scope>
</reference>
<dbReference type="Proteomes" id="UP000887540">
    <property type="component" value="Unplaced"/>
</dbReference>
<feature type="signal peptide" evidence="1">
    <location>
        <begin position="1"/>
        <end position="23"/>
    </location>
</feature>
<evidence type="ECO:0000313" key="3">
    <source>
        <dbReference type="WBParaSite" id="ACRNAN_Path_1151.g4444.t1"/>
    </source>
</evidence>
<dbReference type="WBParaSite" id="ACRNAN_Path_1151.g4444.t1">
    <property type="protein sequence ID" value="ACRNAN_Path_1151.g4444.t1"/>
    <property type="gene ID" value="ACRNAN_Path_1151.g4444"/>
</dbReference>
<evidence type="ECO:0000256" key="1">
    <source>
        <dbReference type="SAM" id="SignalP"/>
    </source>
</evidence>
<name>A0A914BWD1_9BILA</name>
<feature type="chain" id="PRO_5037713154" evidence="1">
    <location>
        <begin position="24"/>
        <end position="219"/>
    </location>
</feature>
<dbReference type="Pfam" id="PF17266">
    <property type="entry name" value="DUF5332"/>
    <property type="match status" value="1"/>
</dbReference>
<dbReference type="PANTHER" id="PTHR38612">
    <property type="entry name" value="PROTEIN DCT-5-RELATED"/>
    <property type="match status" value="1"/>
</dbReference>
<sequence>MQISYKIFPIFFAIFLTIQAKSSEDEEKEKDTPHTLNAKCRDLLTCSIKKKCVQLETLMEAFENATISADLYNVLDKHIDYGCIFTAGCLDECNRCPLCRTSKEQLVDVLSGNKRELDGECATLVNCATDCLDKSSGDLTKINFCLRHQCAFHCFDGSCPKCAAFTTRIFNQICVAGEFREKIHDWKGHCYQMFRAIVFAKFEEEFKRDGKKPIIGARG</sequence>
<accession>A0A914BWD1</accession>
<dbReference type="AlphaFoldDB" id="A0A914BWD1"/>
<organism evidence="2 3">
    <name type="scientific">Acrobeloides nanus</name>
    <dbReference type="NCBI Taxonomy" id="290746"/>
    <lineage>
        <taxon>Eukaryota</taxon>
        <taxon>Metazoa</taxon>
        <taxon>Ecdysozoa</taxon>
        <taxon>Nematoda</taxon>
        <taxon>Chromadorea</taxon>
        <taxon>Rhabditida</taxon>
        <taxon>Tylenchina</taxon>
        <taxon>Cephalobomorpha</taxon>
        <taxon>Cephaloboidea</taxon>
        <taxon>Cephalobidae</taxon>
        <taxon>Acrobeloides</taxon>
    </lineage>
</organism>
<dbReference type="InterPro" id="IPR035161">
    <property type="entry name" value="DUF5332"/>
</dbReference>
<proteinExistence type="predicted"/>
<protein>
    <submittedName>
        <fullName evidence="3">Uncharacterized protein</fullName>
    </submittedName>
</protein>
<dbReference type="PANTHER" id="PTHR38612:SF1">
    <property type="entry name" value="PROTEIN CBG06620"/>
    <property type="match status" value="1"/>
</dbReference>
<keyword evidence="2" id="KW-1185">Reference proteome</keyword>
<keyword evidence="1" id="KW-0732">Signal</keyword>